<dbReference type="PANTHER" id="PTHR43649">
    <property type="entry name" value="ARABINOSE-BINDING PROTEIN-RELATED"/>
    <property type="match status" value="1"/>
</dbReference>
<name>A0AAW8U0W9_9ENTE</name>
<dbReference type="InterPro" id="IPR006059">
    <property type="entry name" value="SBP"/>
</dbReference>
<dbReference type="Proteomes" id="UP001256711">
    <property type="component" value="Unassembled WGS sequence"/>
</dbReference>
<dbReference type="Gene3D" id="3.40.190.10">
    <property type="entry name" value="Periplasmic binding protein-like II"/>
    <property type="match status" value="2"/>
</dbReference>
<keyword evidence="1" id="KW-1003">Cell membrane</keyword>
<dbReference type="InterPro" id="IPR050490">
    <property type="entry name" value="Bact_solute-bd_prot1"/>
</dbReference>
<protein>
    <submittedName>
        <fullName evidence="7">Extracellular solute-binding protein</fullName>
    </submittedName>
</protein>
<comment type="caution">
    <text evidence="7">The sequence shown here is derived from an EMBL/GenBank/DDBJ whole genome shotgun (WGS) entry which is preliminary data.</text>
</comment>
<gene>
    <name evidence="7" type="ORF">P7H43_12685</name>
</gene>
<keyword evidence="4" id="KW-0564">Palmitate</keyword>
<dbReference type="SUPFAM" id="SSF53850">
    <property type="entry name" value="Periplasmic binding protein-like II"/>
    <property type="match status" value="1"/>
</dbReference>
<evidence type="ECO:0000256" key="1">
    <source>
        <dbReference type="ARBA" id="ARBA00022475"/>
    </source>
</evidence>
<evidence type="ECO:0000256" key="3">
    <source>
        <dbReference type="ARBA" id="ARBA00023136"/>
    </source>
</evidence>
<dbReference type="EMBL" id="JARQBJ010000008">
    <property type="protein sequence ID" value="MDT2811336.1"/>
    <property type="molecule type" value="Genomic_DNA"/>
</dbReference>
<dbReference type="PANTHER" id="PTHR43649:SF33">
    <property type="entry name" value="POLYGALACTURONAN_RHAMNOGALACTURONAN-BINDING PROTEIN YTCQ"/>
    <property type="match status" value="1"/>
</dbReference>
<keyword evidence="2 6" id="KW-0732">Signal</keyword>
<accession>A0AAW8U0W9</accession>
<evidence type="ECO:0000313" key="8">
    <source>
        <dbReference type="Proteomes" id="UP001256711"/>
    </source>
</evidence>
<sequence length="416" mass="46019">MKGKGKWITVAVSGVSLLVLAACGGGKDTASGKTEIEFFSQKKEMQPTLQEIINDFEKANPDIKVKFTNVPDAGTVLKTRISSDDTPDVVNVFPQNADFQEWAKAGIWEDLTGKDYLKNLKEGAAETYAINDKVYNVPLTSNAWGFFFNQDKFDELGLQPPKTWAEFEKLVADIKAKGETPFALSLTQADAWTLNGYHQLAWATVDGGFEGANNALVHSPKGAIKTSNPDFQEVTKELDLLHGNGQKNANGATYDDAIAAFAKGNALIFPNGIWALPAIQNQKPEFKIASFAYPGLKDGEEMTVGAADLALSISAKSKHKEAAEKFVEYMTTKEAMQKYYDKDGAPTSVTAVDQEGKFPETQGITQYVFTDRQIVWLQKEWTSEETFHHMTVEYVNSQDKQQLADNLNNFFDTMKK</sequence>
<dbReference type="Pfam" id="PF01547">
    <property type="entry name" value="SBP_bac_1"/>
    <property type="match status" value="1"/>
</dbReference>
<reference evidence="7" key="1">
    <citation type="submission" date="2023-03" db="EMBL/GenBank/DDBJ databases">
        <authorList>
            <person name="Shen W."/>
            <person name="Cai J."/>
        </authorList>
    </citation>
    <scope>NUCLEOTIDE SEQUENCE</scope>
    <source>
        <strain evidence="7">B226-2</strain>
    </source>
</reference>
<evidence type="ECO:0000256" key="5">
    <source>
        <dbReference type="ARBA" id="ARBA00023288"/>
    </source>
</evidence>
<keyword evidence="3" id="KW-0472">Membrane</keyword>
<evidence type="ECO:0000256" key="2">
    <source>
        <dbReference type="ARBA" id="ARBA00022729"/>
    </source>
</evidence>
<feature type="chain" id="PRO_5044015569" evidence="6">
    <location>
        <begin position="22"/>
        <end position="416"/>
    </location>
</feature>
<proteinExistence type="predicted"/>
<organism evidence="7 8">
    <name type="scientific">Enterococcus asini</name>
    <dbReference type="NCBI Taxonomy" id="57732"/>
    <lineage>
        <taxon>Bacteria</taxon>
        <taxon>Bacillati</taxon>
        <taxon>Bacillota</taxon>
        <taxon>Bacilli</taxon>
        <taxon>Lactobacillales</taxon>
        <taxon>Enterococcaceae</taxon>
        <taxon>Enterococcus</taxon>
    </lineage>
</organism>
<dbReference type="AlphaFoldDB" id="A0AAW8U0W9"/>
<evidence type="ECO:0000256" key="6">
    <source>
        <dbReference type="SAM" id="SignalP"/>
    </source>
</evidence>
<feature type="signal peptide" evidence="6">
    <location>
        <begin position="1"/>
        <end position="21"/>
    </location>
</feature>
<evidence type="ECO:0000313" key="7">
    <source>
        <dbReference type="EMBL" id="MDT2811336.1"/>
    </source>
</evidence>
<keyword evidence="5" id="KW-0449">Lipoprotein</keyword>
<dbReference type="PROSITE" id="PS51257">
    <property type="entry name" value="PROKAR_LIPOPROTEIN"/>
    <property type="match status" value="1"/>
</dbReference>
<dbReference type="RefSeq" id="WP_311832439.1">
    <property type="nucleotide sequence ID" value="NZ_JARQAK010000027.1"/>
</dbReference>
<evidence type="ECO:0000256" key="4">
    <source>
        <dbReference type="ARBA" id="ARBA00023139"/>
    </source>
</evidence>